<organism evidence="1 2">
    <name type="scientific">Pararge aegeria aegeria</name>
    <dbReference type="NCBI Taxonomy" id="348720"/>
    <lineage>
        <taxon>Eukaryota</taxon>
        <taxon>Metazoa</taxon>
        <taxon>Ecdysozoa</taxon>
        <taxon>Arthropoda</taxon>
        <taxon>Hexapoda</taxon>
        <taxon>Insecta</taxon>
        <taxon>Pterygota</taxon>
        <taxon>Neoptera</taxon>
        <taxon>Endopterygota</taxon>
        <taxon>Lepidoptera</taxon>
        <taxon>Glossata</taxon>
        <taxon>Ditrysia</taxon>
        <taxon>Papilionoidea</taxon>
        <taxon>Nymphalidae</taxon>
        <taxon>Satyrinae</taxon>
        <taxon>Satyrini</taxon>
        <taxon>Parargina</taxon>
        <taxon>Pararge</taxon>
    </lineage>
</organism>
<evidence type="ECO:0000313" key="1">
    <source>
        <dbReference type="EMBL" id="CAH2216942.1"/>
    </source>
</evidence>
<gene>
    <name evidence="1" type="primary">jg27381</name>
    <name evidence="1" type="ORF">PAEG_LOCUS4891</name>
</gene>
<feature type="non-terminal residue" evidence="1">
    <location>
        <position position="50"/>
    </location>
</feature>
<keyword evidence="2" id="KW-1185">Reference proteome</keyword>
<dbReference type="EMBL" id="CAKXAJ010017573">
    <property type="protein sequence ID" value="CAH2216942.1"/>
    <property type="molecule type" value="Genomic_DNA"/>
</dbReference>
<dbReference type="Proteomes" id="UP000838756">
    <property type="component" value="Unassembled WGS sequence"/>
</dbReference>
<comment type="caution">
    <text evidence="1">The sequence shown here is derived from an EMBL/GenBank/DDBJ whole genome shotgun (WGS) entry which is preliminary data.</text>
</comment>
<accession>A0A8S4QRY5</accession>
<reference evidence="1" key="1">
    <citation type="submission" date="2022-03" db="EMBL/GenBank/DDBJ databases">
        <authorList>
            <person name="Lindestad O."/>
        </authorList>
    </citation>
    <scope>NUCLEOTIDE SEQUENCE</scope>
</reference>
<evidence type="ECO:0000313" key="2">
    <source>
        <dbReference type="Proteomes" id="UP000838756"/>
    </source>
</evidence>
<dbReference type="AlphaFoldDB" id="A0A8S4QRY5"/>
<proteinExistence type="predicted"/>
<protein>
    <submittedName>
        <fullName evidence="1">Jg27381 protein</fullName>
    </submittedName>
</protein>
<sequence length="50" mass="6132">MPSMIHAVPDKLRDKLGFWMEQVQRRIYLHNKRRLREYGNRSSEEDDEIS</sequence>
<name>A0A8S4QRY5_9NEOP</name>